<accession>A0AAD8ZMJ3</accession>
<keyword evidence="5" id="KW-0999">Mitochondrion inner membrane</keyword>
<feature type="transmembrane region" description="Helical" evidence="9">
    <location>
        <begin position="121"/>
        <end position="145"/>
    </location>
</feature>
<protein>
    <recommendedName>
        <fullName evidence="3">Transmembrane protein 186</fullName>
    </recommendedName>
</protein>
<dbReference type="InterPro" id="IPR026571">
    <property type="entry name" value="Tmem186"/>
</dbReference>
<dbReference type="PANTHER" id="PTHR13603:SF1">
    <property type="entry name" value="TRANSMEMBRANE PROTEIN 186"/>
    <property type="match status" value="1"/>
</dbReference>
<dbReference type="Proteomes" id="UP001239994">
    <property type="component" value="Unassembled WGS sequence"/>
</dbReference>
<sequence>MLRCPRLLRTTLWLSAPGRRFPPSSRCTLQLLFRCRTQMNTHVRVPYASRTPRSRLELPPPHSPALAGCANLASQKYCLIYAFPAIKGLRVLSRLKIIQTGITVVILPAVGYFYLQGQVSLTLLSYATGIAAFAAIMLCVMSYYIRRVVGMMYLDHTHTTLKVSHLSFWGHRRDVYLPVSDVMTLGDTGDSLGETVLRLKRYSSSDVLYFSTRLGRVVDERGFEKVFGILS</sequence>
<evidence type="ECO:0000256" key="6">
    <source>
        <dbReference type="ARBA" id="ARBA00022989"/>
    </source>
</evidence>
<organism evidence="10 11">
    <name type="scientific">Electrophorus voltai</name>
    <dbReference type="NCBI Taxonomy" id="2609070"/>
    <lineage>
        <taxon>Eukaryota</taxon>
        <taxon>Metazoa</taxon>
        <taxon>Chordata</taxon>
        <taxon>Craniata</taxon>
        <taxon>Vertebrata</taxon>
        <taxon>Euteleostomi</taxon>
        <taxon>Actinopterygii</taxon>
        <taxon>Neopterygii</taxon>
        <taxon>Teleostei</taxon>
        <taxon>Ostariophysi</taxon>
        <taxon>Gymnotiformes</taxon>
        <taxon>Gymnotoidei</taxon>
        <taxon>Gymnotidae</taxon>
        <taxon>Electrophorus</taxon>
    </lineage>
</organism>
<evidence type="ECO:0000256" key="8">
    <source>
        <dbReference type="ARBA" id="ARBA00023136"/>
    </source>
</evidence>
<dbReference type="PANTHER" id="PTHR13603">
    <property type="entry name" value="TRANSMEMBRANE PROTEIN 186"/>
    <property type="match status" value="1"/>
</dbReference>
<dbReference type="InterPro" id="IPR045325">
    <property type="entry name" value="TMEM70/TMEM186/TMEM223"/>
</dbReference>
<evidence type="ECO:0000256" key="9">
    <source>
        <dbReference type="SAM" id="Phobius"/>
    </source>
</evidence>
<dbReference type="EMBL" id="JAROKS010000007">
    <property type="protein sequence ID" value="KAK1802077.1"/>
    <property type="molecule type" value="Genomic_DNA"/>
</dbReference>
<comment type="caution">
    <text evidence="10">The sequence shown here is derived from an EMBL/GenBank/DDBJ whole genome shotgun (WGS) entry which is preliminary data.</text>
</comment>
<evidence type="ECO:0000313" key="11">
    <source>
        <dbReference type="Proteomes" id="UP001239994"/>
    </source>
</evidence>
<gene>
    <name evidence="10" type="ORF">P4O66_004420</name>
</gene>
<keyword evidence="4 9" id="KW-0812">Transmembrane</keyword>
<keyword evidence="6 9" id="KW-1133">Transmembrane helix</keyword>
<evidence type="ECO:0000256" key="4">
    <source>
        <dbReference type="ARBA" id="ARBA00022692"/>
    </source>
</evidence>
<comment type="similarity">
    <text evidence="2">Belongs to the TMEM186 family.</text>
</comment>
<evidence type="ECO:0000313" key="10">
    <source>
        <dbReference type="EMBL" id="KAK1802077.1"/>
    </source>
</evidence>
<evidence type="ECO:0000256" key="3">
    <source>
        <dbReference type="ARBA" id="ARBA00014604"/>
    </source>
</evidence>
<comment type="subcellular location">
    <subcellularLocation>
        <location evidence="1">Mitochondrion inner membrane</location>
        <topology evidence="1">Multi-pass membrane protein</topology>
    </subcellularLocation>
</comment>
<evidence type="ECO:0000256" key="1">
    <source>
        <dbReference type="ARBA" id="ARBA00004448"/>
    </source>
</evidence>
<evidence type="ECO:0000256" key="7">
    <source>
        <dbReference type="ARBA" id="ARBA00023128"/>
    </source>
</evidence>
<evidence type="ECO:0000256" key="5">
    <source>
        <dbReference type="ARBA" id="ARBA00022792"/>
    </source>
</evidence>
<dbReference type="GO" id="GO:0005743">
    <property type="term" value="C:mitochondrial inner membrane"/>
    <property type="evidence" value="ECO:0007669"/>
    <property type="project" value="UniProtKB-SubCell"/>
</dbReference>
<keyword evidence="11" id="KW-1185">Reference proteome</keyword>
<dbReference type="Pfam" id="PF06979">
    <property type="entry name" value="TMEM70"/>
    <property type="match status" value="1"/>
</dbReference>
<keyword evidence="7" id="KW-0496">Mitochondrion</keyword>
<keyword evidence="8 9" id="KW-0472">Membrane</keyword>
<name>A0AAD8ZMJ3_9TELE</name>
<evidence type="ECO:0000256" key="2">
    <source>
        <dbReference type="ARBA" id="ARBA00007020"/>
    </source>
</evidence>
<proteinExistence type="inferred from homology"/>
<reference evidence="10" key="1">
    <citation type="submission" date="2023-03" db="EMBL/GenBank/DDBJ databases">
        <title>Electrophorus voltai genome.</title>
        <authorList>
            <person name="Bian C."/>
        </authorList>
    </citation>
    <scope>NUCLEOTIDE SEQUENCE</scope>
    <source>
        <strain evidence="10">CB-2022</strain>
        <tissue evidence="10">Muscle</tissue>
    </source>
</reference>
<dbReference type="AlphaFoldDB" id="A0AAD8ZMJ3"/>
<feature type="transmembrane region" description="Helical" evidence="9">
    <location>
        <begin position="97"/>
        <end position="115"/>
    </location>
</feature>